<dbReference type="PANTHER" id="PTHR34207">
    <property type="entry name" value="PROTEIN BIC1"/>
    <property type="match status" value="1"/>
</dbReference>
<proteinExistence type="predicted"/>
<protein>
    <recommendedName>
        <fullName evidence="4">Protein BIC1</fullName>
    </recommendedName>
</protein>
<dbReference type="GO" id="GO:0009785">
    <property type="term" value="P:blue light signaling pathway"/>
    <property type="evidence" value="ECO:0007669"/>
    <property type="project" value="InterPro"/>
</dbReference>
<name>A0A314KXC7_NICAT</name>
<dbReference type="CDD" id="cd22645">
    <property type="entry name" value="BIC1_CID"/>
    <property type="match status" value="1"/>
</dbReference>
<sequence>MATSCDSTVKKGDEYSHNKPVEYQDSIKNFGSLTMVDEGDKIGNFSVEPEKLARGQEEGPLLSGREKLKRHWTKVGGRVFVPEKWGHEDNLREWMDYSSFDTLLAPKGLNSAREALISQGKRARSGSSSSSRMLGIRSR</sequence>
<dbReference type="Gramene" id="OIT33872">
    <property type="protein sequence ID" value="OIT33872"/>
    <property type="gene ID" value="A4A49_41521"/>
</dbReference>
<evidence type="ECO:0000313" key="3">
    <source>
        <dbReference type="Proteomes" id="UP000187609"/>
    </source>
</evidence>
<gene>
    <name evidence="2" type="ORF">A4A49_41521</name>
</gene>
<dbReference type="PANTHER" id="PTHR34207:SF16">
    <property type="match status" value="1"/>
</dbReference>
<evidence type="ECO:0008006" key="4">
    <source>
        <dbReference type="Google" id="ProtNLM"/>
    </source>
</evidence>
<comment type="caution">
    <text evidence="2">The sequence shown here is derived from an EMBL/GenBank/DDBJ whole genome shotgun (WGS) entry which is preliminary data.</text>
</comment>
<dbReference type="STRING" id="49451.A0A314KXC7"/>
<dbReference type="EMBL" id="MJEQ01000808">
    <property type="protein sequence ID" value="OIT33872.1"/>
    <property type="molecule type" value="Genomic_DNA"/>
</dbReference>
<dbReference type="Proteomes" id="UP000187609">
    <property type="component" value="Unassembled WGS sequence"/>
</dbReference>
<evidence type="ECO:0000256" key="1">
    <source>
        <dbReference type="SAM" id="MobiDB-lite"/>
    </source>
</evidence>
<accession>A0A314KXC7</accession>
<keyword evidence="3" id="KW-1185">Reference proteome</keyword>
<organism evidence="2 3">
    <name type="scientific">Nicotiana attenuata</name>
    <name type="common">Coyote tobacco</name>
    <dbReference type="NCBI Taxonomy" id="49451"/>
    <lineage>
        <taxon>Eukaryota</taxon>
        <taxon>Viridiplantae</taxon>
        <taxon>Streptophyta</taxon>
        <taxon>Embryophyta</taxon>
        <taxon>Tracheophyta</taxon>
        <taxon>Spermatophyta</taxon>
        <taxon>Magnoliopsida</taxon>
        <taxon>eudicotyledons</taxon>
        <taxon>Gunneridae</taxon>
        <taxon>Pentapetalae</taxon>
        <taxon>asterids</taxon>
        <taxon>lamiids</taxon>
        <taxon>Solanales</taxon>
        <taxon>Solanaceae</taxon>
        <taxon>Nicotianoideae</taxon>
        <taxon>Nicotianeae</taxon>
        <taxon>Nicotiana</taxon>
    </lineage>
</organism>
<dbReference type="AlphaFoldDB" id="A0A314KXC7"/>
<dbReference type="InterPro" id="IPR040374">
    <property type="entry name" value="BIC"/>
</dbReference>
<feature type="compositionally biased region" description="Low complexity" evidence="1">
    <location>
        <begin position="125"/>
        <end position="139"/>
    </location>
</feature>
<feature type="region of interest" description="Disordered" evidence="1">
    <location>
        <begin position="117"/>
        <end position="139"/>
    </location>
</feature>
<evidence type="ECO:0000313" key="2">
    <source>
        <dbReference type="EMBL" id="OIT33872.1"/>
    </source>
</evidence>
<reference evidence="2" key="1">
    <citation type="submission" date="2016-11" db="EMBL/GenBank/DDBJ databases">
        <title>The genome of Nicotiana attenuata.</title>
        <authorList>
            <person name="Xu S."/>
            <person name="Brockmoeller T."/>
            <person name="Gaquerel E."/>
            <person name="Navarro A."/>
            <person name="Kuhl H."/>
            <person name="Gase K."/>
            <person name="Ling Z."/>
            <person name="Zhou W."/>
            <person name="Kreitzer C."/>
            <person name="Stanke M."/>
            <person name="Tang H."/>
            <person name="Lyons E."/>
            <person name="Pandey P."/>
            <person name="Pandey S.P."/>
            <person name="Timmermann B."/>
            <person name="Baldwin I.T."/>
        </authorList>
    </citation>
    <scope>NUCLEOTIDE SEQUENCE [LARGE SCALE GENOMIC DNA]</scope>
    <source>
        <strain evidence="2">UT</strain>
    </source>
</reference>